<dbReference type="EMBL" id="HBHP01036157">
    <property type="protein sequence ID" value="CAD9778251.1"/>
    <property type="molecule type" value="Transcribed_RNA"/>
</dbReference>
<dbReference type="AlphaFoldDB" id="A0A7S2XHB5"/>
<evidence type="ECO:0000313" key="2">
    <source>
        <dbReference type="EMBL" id="CAD9778251.1"/>
    </source>
</evidence>
<protein>
    <submittedName>
        <fullName evidence="2">Uncharacterized protein</fullName>
    </submittedName>
</protein>
<evidence type="ECO:0000256" key="1">
    <source>
        <dbReference type="SAM" id="Phobius"/>
    </source>
</evidence>
<gene>
    <name evidence="2" type="ORF">LSP00402_LOCUS22267</name>
</gene>
<reference evidence="2" key="1">
    <citation type="submission" date="2021-01" db="EMBL/GenBank/DDBJ databases">
        <authorList>
            <person name="Corre E."/>
            <person name="Pelletier E."/>
            <person name="Niang G."/>
            <person name="Scheremetjew M."/>
            <person name="Finn R."/>
            <person name="Kale V."/>
            <person name="Holt S."/>
            <person name="Cochrane G."/>
            <person name="Meng A."/>
            <person name="Brown T."/>
            <person name="Cohen L."/>
        </authorList>
    </citation>
    <scope>NUCLEOTIDE SEQUENCE</scope>
    <source>
        <strain evidence="2">CCMP622</strain>
    </source>
</reference>
<accession>A0A7S2XHB5</accession>
<feature type="transmembrane region" description="Helical" evidence="1">
    <location>
        <begin position="6"/>
        <end position="23"/>
    </location>
</feature>
<keyword evidence="1" id="KW-0812">Transmembrane</keyword>
<organism evidence="2">
    <name type="scientific">Lotharella oceanica</name>
    <dbReference type="NCBI Taxonomy" id="641309"/>
    <lineage>
        <taxon>Eukaryota</taxon>
        <taxon>Sar</taxon>
        <taxon>Rhizaria</taxon>
        <taxon>Cercozoa</taxon>
        <taxon>Chlorarachniophyceae</taxon>
        <taxon>Lotharella</taxon>
    </lineage>
</organism>
<keyword evidence="1" id="KW-1133">Transmembrane helix</keyword>
<keyword evidence="1" id="KW-0472">Membrane</keyword>
<sequence length="100" mass="10545">MLAPWVLLAYSLIAFVSILKFVCVGKKLAKHDMAQKAGLGAALLADAQADDMMDEKELEELGVSGGGDQTIDVNVGATGGQTRVRFAGYSEAFDPASRLL</sequence>
<name>A0A7S2XHB5_9EUKA</name>
<proteinExistence type="predicted"/>